<dbReference type="RefSeq" id="WP_115153045.1">
    <property type="nucleotide sequence ID" value="NZ_UGTJ01000001.1"/>
</dbReference>
<accession>A0AAQ1UFV0</accession>
<organism evidence="1 2">
    <name type="scientific">Segatella buccae</name>
    <dbReference type="NCBI Taxonomy" id="28126"/>
    <lineage>
        <taxon>Bacteria</taxon>
        <taxon>Pseudomonadati</taxon>
        <taxon>Bacteroidota</taxon>
        <taxon>Bacteroidia</taxon>
        <taxon>Bacteroidales</taxon>
        <taxon>Prevotellaceae</taxon>
        <taxon>Segatella</taxon>
    </lineage>
</organism>
<proteinExistence type="predicted"/>
<comment type="caution">
    <text evidence="1">The sequence shown here is derived from an EMBL/GenBank/DDBJ whole genome shotgun (WGS) entry which is preliminary data.</text>
</comment>
<reference evidence="1 2" key="1">
    <citation type="submission" date="2018-06" db="EMBL/GenBank/DDBJ databases">
        <authorList>
            <consortium name="Pathogen Informatics"/>
            <person name="Doyle S."/>
        </authorList>
    </citation>
    <scope>NUCLEOTIDE SEQUENCE [LARGE SCALE GENOMIC DNA]</scope>
    <source>
        <strain evidence="1 2">NCTC13063</strain>
    </source>
</reference>
<dbReference type="Proteomes" id="UP000255283">
    <property type="component" value="Unassembled WGS sequence"/>
</dbReference>
<gene>
    <name evidence="1" type="ORF">NCTC13063_00274</name>
</gene>
<name>A0AAQ1UFV0_9BACT</name>
<dbReference type="AlphaFoldDB" id="A0AAQ1UFV0"/>
<protein>
    <submittedName>
        <fullName evidence="1">Uncharacterized protein</fullName>
    </submittedName>
</protein>
<evidence type="ECO:0000313" key="2">
    <source>
        <dbReference type="Proteomes" id="UP000255283"/>
    </source>
</evidence>
<sequence>MPKKFSFFNSDVLGFHINLFKFAHMKKFSCILMTAVLCLPLQAQRVGRGPLHSPDDPREEWILPGDTLFVNGDSTVYGGKPVKMDGRGPAPLSAAAPVGERSSALETVHPGSSAATIPVPEPIQTYGWGLHRGLNVSVGLSAFATFGKYAPHRGGFAQTISAAYLSPLTKDGKLWLAGGGYFNNTFWGSDSYRDVGLYAMLGYRFNYHWEAYAYGQLSLADNYGHYYYGRPGCYGYGRYGYGCSPVAAYWLGGMGLMGIGGMGVPGANVVGAGVIYHVNKSFSLGLNVEGVWYNDNHTPRYFGQYDYPVPQP</sequence>
<evidence type="ECO:0000313" key="1">
    <source>
        <dbReference type="EMBL" id="SUB79021.1"/>
    </source>
</evidence>
<dbReference type="EMBL" id="UGTJ01000001">
    <property type="protein sequence ID" value="SUB79021.1"/>
    <property type="molecule type" value="Genomic_DNA"/>
</dbReference>